<reference evidence="5" key="1">
    <citation type="journal article" date="2022" name="Int. J. Syst. Evol. Microbiol.">
        <title>Anaeromyxobacter oryzae sp. nov., Anaeromyxobacter diazotrophicus sp. nov. and Anaeromyxobacter paludicola sp. nov., isolated from paddy soils.</title>
        <authorList>
            <person name="Itoh H."/>
            <person name="Xu Z."/>
            <person name="Mise K."/>
            <person name="Masuda Y."/>
            <person name="Ushijima N."/>
            <person name="Hayakawa C."/>
            <person name="Shiratori Y."/>
            <person name="Senoo K."/>
        </authorList>
    </citation>
    <scope>NUCLEOTIDE SEQUENCE [LARGE SCALE GENOMIC DNA]</scope>
    <source>
        <strain evidence="5">Red232</strain>
    </source>
</reference>
<dbReference type="SMART" id="SM00448">
    <property type="entry name" value="REC"/>
    <property type="match status" value="1"/>
</dbReference>
<dbReference type="Gene3D" id="3.40.50.2300">
    <property type="match status" value="1"/>
</dbReference>
<gene>
    <name evidence="4" type="ORF">AMOR_32280</name>
</gene>
<dbReference type="Pfam" id="PF00072">
    <property type="entry name" value="Response_reg"/>
    <property type="match status" value="1"/>
</dbReference>
<dbReference type="InterPro" id="IPR011006">
    <property type="entry name" value="CheY-like_superfamily"/>
</dbReference>
<protein>
    <recommendedName>
        <fullName evidence="3">Response regulatory domain-containing protein</fullName>
    </recommendedName>
</protein>
<dbReference type="SUPFAM" id="SSF52172">
    <property type="entry name" value="CheY-like"/>
    <property type="match status" value="1"/>
</dbReference>
<keyword evidence="5" id="KW-1185">Reference proteome</keyword>
<dbReference type="RefSeq" id="WP_248352597.1">
    <property type="nucleotide sequence ID" value="NZ_AP025591.1"/>
</dbReference>
<evidence type="ECO:0000259" key="3">
    <source>
        <dbReference type="PROSITE" id="PS50110"/>
    </source>
</evidence>
<dbReference type="InterPro" id="IPR001789">
    <property type="entry name" value="Sig_transdc_resp-reg_receiver"/>
</dbReference>
<dbReference type="PANTHER" id="PTHR44591">
    <property type="entry name" value="STRESS RESPONSE REGULATOR PROTEIN 1"/>
    <property type="match status" value="1"/>
</dbReference>
<evidence type="ECO:0000256" key="2">
    <source>
        <dbReference type="PROSITE-ProRule" id="PRU00169"/>
    </source>
</evidence>
<evidence type="ECO:0000313" key="4">
    <source>
        <dbReference type="EMBL" id="BDG04232.1"/>
    </source>
</evidence>
<dbReference type="PROSITE" id="PS50110">
    <property type="entry name" value="RESPONSE_REGULATORY"/>
    <property type="match status" value="1"/>
</dbReference>
<feature type="domain" description="Response regulatory" evidence="3">
    <location>
        <begin position="3"/>
        <end position="120"/>
    </location>
</feature>
<dbReference type="EMBL" id="AP025591">
    <property type="protein sequence ID" value="BDG04232.1"/>
    <property type="molecule type" value="Genomic_DNA"/>
</dbReference>
<dbReference type="Proteomes" id="UP001162891">
    <property type="component" value="Chromosome"/>
</dbReference>
<proteinExistence type="predicted"/>
<evidence type="ECO:0000256" key="1">
    <source>
        <dbReference type="ARBA" id="ARBA00022553"/>
    </source>
</evidence>
<sequence>MARVLIVDDTDIVRRALEMALRRMGHATVSTSDPVEALAIARRQPHDLALVDYRMPRMDGATLFRELRASLGDACPAVLFVSASPADEVAPEVERIGPVAGYVKKPFHLDDLIRMVNQVIAGIAVTRAAAAQR</sequence>
<evidence type="ECO:0000313" key="5">
    <source>
        <dbReference type="Proteomes" id="UP001162891"/>
    </source>
</evidence>
<name>A0ABN6MTE0_9BACT</name>
<keyword evidence="1 2" id="KW-0597">Phosphoprotein</keyword>
<organism evidence="4 5">
    <name type="scientific">Anaeromyxobacter oryzae</name>
    <dbReference type="NCBI Taxonomy" id="2918170"/>
    <lineage>
        <taxon>Bacteria</taxon>
        <taxon>Pseudomonadati</taxon>
        <taxon>Myxococcota</taxon>
        <taxon>Myxococcia</taxon>
        <taxon>Myxococcales</taxon>
        <taxon>Cystobacterineae</taxon>
        <taxon>Anaeromyxobacteraceae</taxon>
        <taxon>Anaeromyxobacter</taxon>
    </lineage>
</organism>
<dbReference type="InterPro" id="IPR050595">
    <property type="entry name" value="Bact_response_regulator"/>
</dbReference>
<feature type="modified residue" description="4-aspartylphosphate" evidence="2">
    <location>
        <position position="52"/>
    </location>
</feature>
<accession>A0ABN6MTE0</accession>
<dbReference type="PANTHER" id="PTHR44591:SF3">
    <property type="entry name" value="RESPONSE REGULATORY DOMAIN-CONTAINING PROTEIN"/>
    <property type="match status" value="1"/>
</dbReference>